<evidence type="ECO:0000313" key="8">
    <source>
        <dbReference type="Proteomes" id="UP000823405"/>
    </source>
</evidence>
<feature type="region of interest" description="Disordered" evidence="4">
    <location>
        <begin position="536"/>
        <end position="565"/>
    </location>
</feature>
<dbReference type="Proteomes" id="UP000823405">
    <property type="component" value="Unassembled WGS sequence"/>
</dbReference>
<dbReference type="GO" id="GO:0005886">
    <property type="term" value="C:plasma membrane"/>
    <property type="evidence" value="ECO:0007669"/>
    <property type="project" value="UniProtKB-ARBA"/>
</dbReference>
<dbReference type="PANTHER" id="PTHR43327:SF10">
    <property type="entry name" value="STOMATIN-LIKE PROTEIN 2, MITOCHONDRIAL"/>
    <property type="match status" value="1"/>
</dbReference>
<dbReference type="Pfam" id="PF01145">
    <property type="entry name" value="Band_7"/>
    <property type="match status" value="1"/>
</dbReference>
<dbReference type="SMART" id="SM00244">
    <property type="entry name" value="PHB"/>
    <property type="match status" value="1"/>
</dbReference>
<dbReference type="InterPro" id="IPR001107">
    <property type="entry name" value="Band_7"/>
</dbReference>
<gene>
    <name evidence="7" type="ORF">BGZ97_002671</name>
</gene>
<dbReference type="CDD" id="cd08829">
    <property type="entry name" value="SPFH_paraslipin"/>
    <property type="match status" value="1"/>
</dbReference>
<sequence length="565" mass="58822">MLVDTSLIALIIFIVAVVIAAQSVKIVPQQHAWVLERLGRYHATLTPGANIVLPFIDRVAYRHILKEIPLDVPSQICITRDNTQLQVDGVLYFQVTDPMKASYGSSNYIVAITQLAQTTLRSVIGRLELDKTFEERALINHGIVEALDEAAANWGVKVLRYEIKDLTPPKEILHAMQSQITAEREKRALIAASEGKRQEQINLATGAREAAIQKSEGERQAAINQAQGQASAILAVAEANAQAIAKIGHSIQSSGGMEAVNLKVAEQYVNAFSNLAKSGNTLIVPANLSEVSSMIGTALSIIKQVVISLLAMGSGVAGCCGDGSGDHAGYSNALNTAGAASTGSGDRAASSNASNAAGAAGDRAASSNASNAAGAASTGSGDRAASSNASNAAGAASTGSGDRAASSNASDAAGAASTGSGAHAGHSSALSTVGAASIASEHEEKWIWNGQGHKELQTLRSKNGFAVLSFKLPKTTEFPNFEISLIQSGVHEYTISTTDQDSYGKLAFLNLKIEHSDARDPEVDISHDIEETYHVTKLSPSSSASSWTDAGSAVLDQHRTDVGPE</sequence>
<feature type="domain" description="Band 7" evidence="6">
    <location>
        <begin position="22"/>
        <end position="180"/>
    </location>
</feature>
<evidence type="ECO:0000256" key="2">
    <source>
        <dbReference type="ARBA" id="ARBA00008164"/>
    </source>
</evidence>
<dbReference type="InterPro" id="IPR036013">
    <property type="entry name" value="Band_7/SPFH_dom_sf"/>
</dbReference>
<name>A0A9P6RMB2_9FUNG</name>
<proteinExistence type="inferred from homology"/>
<reference evidence="7" key="1">
    <citation type="journal article" date="2020" name="Fungal Divers.">
        <title>Resolving the Mortierellaceae phylogeny through synthesis of multi-gene phylogenetics and phylogenomics.</title>
        <authorList>
            <person name="Vandepol N."/>
            <person name="Liber J."/>
            <person name="Desiro A."/>
            <person name="Na H."/>
            <person name="Kennedy M."/>
            <person name="Barry K."/>
            <person name="Grigoriev I.V."/>
            <person name="Miller A.N."/>
            <person name="O'Donnell K."/>
            <person name="Stajich J.E."/>
            <person name="Bonito G."/>
        </authorList>
    </citation>
    <scope>NUCLEOTIDE SEQUENCE</scope>
    <source>
        <strain evidence="7">NVP60</strain>
    </source>
</reference>
<evidence type="ECO:0000313" key="7">
    <source>
        <dbReference type="EMBL" id="KAG0322915.1"/>
    </source>
</evidence>
<dbReference type="Gene3D" id="3.30.479.30">
    <property type="entry name" value="Band 7 domain"/>
    <property type="match status" value="1"/>
</dbReference>
<comment type="similarity">
    <text evidence="2">Belongs to the band 7/mec-2 family.</text>
</comment>
<evidence type="ECO:0000259" key="6">
    <source>
        <dbReference type="SMART" id="SM00244"/>
    </source>
</evidence>
<protein>
    <recommendedName>
        <fullName evidence="6">Band 7 domain-containing protein</fullName>
    </recommendedName>
</protein>
<dbReference type="Pfam" id="PF16200">
    <property type="entry name" value="Band_7_C"/>
    <property type="match status" value="1"/>
</dbReference>
<dbReference type="SUPFAM" id="SSF117892">
    <property type="entry name" value="Band 7/SPFH domain"/>
    <property type="match status" value="1"/>
</dbReference>
<evidence type="ECO:0000256" key="4">
    <source>
        <dbReference type="SAM" id="MobiDB-lite"/>
    </source>
</evidence>
<dbReference type="InterPro" id="IPR050710">
    <property type="entry name" value="Band7/mec-2_domain"/>
</dbReference>
<dbReference type="InterPro" id="IPR001972">
    <property type="entry name" value="Stomatin_HflK_fam"/>
</dbReference>
<dbReference type="GO" id="GO:0098552">
    <property type="term" value="C:side of membrane"/>
    <property type="evidence" value="ECO:0007669"/>
    <property type="project" value="UniProtKB-ARBA"/>
</dbReference>
<evidence type="ECO:0000256" key="5">
    <source>
        <dbReference type="SAM" id="SignalP"/>
    </source>
</evidence>
<comment type="caution">
    <text evidence="7">The sequence shown here is derived from an EMBL/GenBank/DDBJ whole genome shotgun (WGS) entry which is preliminary data.</text>
</comment>
<evidence type="ECO:0000256" key="3">
    <source>
        <dbReference type="ARBA" id="ARBA00023128"/>
    </source>
</evidence>
<dbReference type="FunFam" id="3.30.479.30:FF:000004">
    <property type="entry name" value="Putative membrane protease family, stomatin"/>
    <property type="match status" value="1"/>
</dbReference>
<feature type="compositionally biased region" description="Basic and acidic residues" evidence="4">
    <location>
        <begin position="556"/>
        <end position="565"/>
    </location>
</feature>
<accession>A0A9P6RMB2</accession>
<dbReference type="AlphaFoldDB" id="A0A9P6RMB2"/>
<feature type="region of interest" description="Disordered" evidence="4">
    <location>
        <begin position="370"/>
        <end position="427"/>
    </location>
</feature>
<dbReference type="PANTHER" id="PTHR43327">
    <property type="entry name" value="STOMATIN-LIKE PROTEIN 2, MITOCHONDRIAL"/>
    <property type="match status" value="1"/>
</dbReference>
<feature type="chain" id="PRO_5040314848" description="Band 7 domain-containing protein" evidence="5">
    <location>
        <begin position="21"/>
        <end position="565"/>
    </location>
</feature>
<keyword evidence="5" id="KW-0732">Signal</keyword>
<keyword evidence="8" id="KW-1185">Reference proteome</keyword>
<keyword evidence="3" id="KW-0496">Mitochondrion</keyword>
<dbReference type="PRINTS" id="PR00721">
    <property type="entry name" value="STOMATIN"/>
</dbReference>
<feature type="signal peptide" evidence="5">
    <location>
        <begin position="1"/>
        <end position="20"/>
    </location>
</feature>
<organism evidence="7 8">
    <name type="scientific">Linnemannia gamsii</name>
    <dbReference type="NCBI Taxonomy" id="64522"/>
    <lineage>
        <taxon>Eukaryota</taxon>
        <taxon>Fungi</taxon>
        <taxon>Fungi incertae sedis</taxon>
        <taxon>Mucoromycota</taxon>
        <taxon>Mortierellomycotina</taxon>
        <taxon>Mortierellomycetes</taxon>
        <taxon>Mortierellales</taxon>
        <taxon>Mortierellaceae</taxon>
        <taxon>Linnemannia</taxon>
    </lineage>
</organism>
<dbReference type="InterPro" id="IPR032435">
    <property type="entry name" value="STML2-like_C"/>
</dbReference>
<dbReference type="OrthoDB" id="434619at2759"/>
<dbReference type="EMBL" id="JAAAIN010000016">
    <property type="protein sequence ID" value="KAG0322915.1"/>
    <property type="molecule type" value="Genomic_DNA"/>
</dbReference>
<dbReference type="GO" id="GO:0005739">
    <property type="term" value="C:mitochondrion"/>
    <property type="evidence" value="ECO:0007669"/>
    <property type="project" value="UniProtKB-SubCell"/>
</dbReference>
<feature type="compositionally biased region" description="Low complexity" evidence="4">
    <location>
        <begin position="539"/>
        <end position="553"/>
    </location>
</feature>
<comment type="subcellular location">
    <subcellularLocation>
        <location evidence="1">Mitochondrion</location>
    </subcellularLocation>
</comment>
<evidence type="ECO:0000256" key="1">
    <source>
        <dbReference type="ARBA" id="ARBA00004173"/>
    </source>
</evidence>